<dbReference type="RefSeq" id="WP_002998348.1">
    <property type="nucleotide sequence ID" value="NZ_UHFA01000002.1"/>
</dbReference>
<protein>
    <submittedName>
        <fullName evidence="4">Signal peptide</fullName>
    </submittedName>
</protein>
<feature type="compositionally biased region" description="Polar residues" evidence="1">
    <location>
        <begin position="71"/>
        <end position="83"/>
    </location>
</feature>
<evidence type="ECO:0000259" key="3">
    <source>
        <dbReference type="Pfam" id="PF03413"/>
    </source>
</evidence>
<dbReference type="AlphaFoldDB" id="A0A380JEQ5"/>
<feature type="chain" id="PRO_5016582327" evidence="2">
    <location>
        <begin position="50"/>
        <end position="675"/>
    </location>
</feature>
<organism evidence="4 5">
    <name type="scientific">Streptococcus downei MFe28</name>
    <dbReference type="NCBI Taxonomy" id="764290"/>
    <lineage>
        <taxon>Bacteria</taxon>
        <taxon>Bacillati</taxon>
        <taxon>Bacillota</taxon>
        <taxon>Bacilli</taxon>
        <taxon>Lactobacillales</taxon>
        <taxon>Streptococcaceae</taxon>
        <taxon>Streptococcus</taxon>
    </lineage>
</organism>
<dbReference type="EMBL" id="UHFA01000002">
    <property type="protein sequence ID" value="SUN36627.1"/>
    <property type="molecule type" value="Genomic_DNA"/>
</dbReference>
<dbReference type="Gene3D" id="3.10.450.40">
    <property type="match status" value="1"/>
</dbReference>
<name>A0A380JEQ5_STRDO</name>
<keyword evidence="5" id="KW-1185">Reference proteome</keyword>
<feature type="compositionally biased region" description="Polar residues" evidence="1">
    <location>
        <begin position="534"/>
        <end position="557"/>
    </location>
</feature>
<feature type="compositionally biased region" description="Low complexity" evidence="1">
    <location>
        <begin position="84"/>
        <end position="93"/>
    </location>
</feature>
<feature type="compositionally biased region" description="Basic and acidic residues" evidence="1">
    <location>
        <begin position="592"/>
        <end position="616"/>
    </location>
</feature>
<evidence type="ECO:0000313" key="5">
    <source>
        <dbReference type="Proteomes" id="UP000254082"/>
    </source>
</evidence>
<gene>
    <name evidence="4" type="ORF">NCTC11391_01625</name>
</gene>
<dbReference type="InterPro" id="IPR025584">
    <property type="entry name" value="Cthe_2159"/>
</dbReference>
<accession>A0A380JEQ5</accession>
<feature type="domain" description="PepSY" evidence="3">
    <location>
        <begin position="610"/>
        <end position="671"/>
    </location>
</feature>
<proteinExistence type="predicted"/>
<dbReference type="Pfam" id="PF03413">
    <property type="entry name" value="PepSY"/>
    <property type="match status" value="1"/>
</dbReference>
<evidence type="ECO:0000313" key="4">
    <source>
        <dbReference type="EMBL" id="SUN36627.1"/>
    </source>
</evidence>
<dbReference type="OrthoDB" id="9812829at2"/>
<evidence type="ECO:0000256" key="1">
    <source>
        <dbReference type="SAM" id="MobiDB-lite"/>
    </source>
</evidence>
<feature type="region of interest" description="Disordered" evidence="1">
    <location>
        <begin position="51"/>
        <end position="121"/>
    </location>
</feature>
<evidence type="ECO:0000256" key="2">
    <source>
        <dbReference type="SAM" id="SignalP"/>
    </source>
</evidence>
<feature type="compositionally biased region" description="Low complexity" evidence="1">
    <location>
        <begin position="582"/>
        <end position="591"/>
    </location>
</feature>
<feature type="signal peptide" evidence="2">
    <location>
        <begin position="1"/>
        <end position="49"/>
    </location>
</feature>
<dbReference type="Proteomes" id="UP000254082">
    <property type="component" value="Unassembled WGS sequence"/>
</dbReference>
<feature type="region of interest" description="Disordered" evidence="1">
    <location>
        <begin position="534"/>
        <end position="616"/>
    </location>
</feature>
<dbReference type="InterPro" id="IPR025711">
    <property type="entry name" value="PepSY"/>
</dbReference>
<sequence>MNKNYIFNRSAFSQSKGHDIKRKSSKGLVTGLVLAGTIVLLGASQPASADEATAASDSSDKVVSVEETPTAADSQTSASDTENTAASDQTADAADIDTDTESVAADTDSPSSQTADSAIDSDVIRADAAHYHERYDWDEARGRDKDAQRARVITFADANAQSNSSRVSIDGKTITINQAGTYTLTGSGNGYSIGIADNVTDAVTFNLKTLDLKDSNISARKDLTLNILSDSSLASSTANTIEAGGALYISGKNKAALALKSTAGHAIKADNLKVKKVNLDLTSAKDGIHATKKVTIDGSAITIKSDDDGIKVKDESDVNSADLKIEDSTLTINAQHKGLAAYDEVTVDGASTITITSGHEGIEGRFVNLKKGNITINAGDDGINASEWTDKDDADLSKLKNSPSDIKNDLGIFIKGADISLIGYGDGVDSNGKIIITKGSLKSQNITNYNSALDHDGDALISGGTAWAIGHMGFFQGFSNGTKQAYVSAIVSGLAGDTITITDSKGRVVAQTKSEVDFDHVVFSSKDIKKDKSYTISTSDGHTATVTGTKDYTQHSKGNVPDGTPPLLPNGKKPAFPGNGVPPEKNPANPNKDPKNDAKDSDNDDKHHAKLTETDAKSIALSDAGLMESDVKSLKVEGDSDDDIPVYEIEFKRGDTEYDYTINALDGTITEKDIS</sequence>
<dbReference type="Pfam" id="PF14262">
    <property type="entry name" value="Cthe_2159"/>
    <property type="match status" value="1"/>
</dbReference>
<keyword evidence="2" id="KW-0732">Signal</keyword>
<reference evidence="4 5" key="1">
    <citation type="submission" date="2018-06" db="EMBL/GenBank/DDBJ databases">
        <authorList>
            <consortium name="Pathogen Informatics"/>
            <person name="Doyle S."/>
        </authorList>
    </citation>
    <scope>NUCLEOTIDE SEQUENCE [LARGE SCALE GENOMIC DNA]</scope>
    <source>
        <strain evidence="5">NCTC 11391</strain>
    </source>
</reference>